<reference evidence="1 2" key="1">
    <citation type="submission" date="2016-12" db="EMBL/GenBank/DDBJ databases">
        <title>Isolation and genomic insights into novel planktonic Zetaproteobacteria from stratified waters of the Chesapeake Bay.</title>
        <authorList>
            <person name="McAllister S.M."/>
            <person name="Kato S."/>
            <person name="Chan C.S."/>
            <person name="Chiu B.K."/>
            <person name="Field E.K."/>
        </authorList>
    </citation>
    <scope>NUCLEOTIDE SEQUENCE [LARGE SCALE GENOMIC DNA]</scope>
    <source>
        <strain evidence="1 2">CP-8</strain>
    </source>
</reference>
<dbReference type="Pfam" id="PF04463">
    <property type="entry name" value="2-thiour_desulf"/>
    <property type="match status" value="1"/>
</dbReference>
<dbReference type="PANTHER" id="PTHR30087">
    <property type="entry name" value="INNER MEMBRANE PROTEIN"/>
    <property type="match status" value="1"/>
</dbReference>
<evidence type="ECO:0000313" key="1">
    <source>
        <dbReference type="EMBL" id="ATX80907.1"/>
    </source>
</evidence>
<dbReference type="PANTHER" id="PTHR30087:SF1">
    <property type="entry name" value="HYPOTHETICAL CYTOSOLIC PROTEIN"/>
    <property type="match status" value="1"/>
</dbReference>
<name>A0A2K8L0V2_9PROT</name>
<dbReference type="KEGG" id="mfn:Ga0123462_0028"/>
<proteinExistence type="predicted"/>
<dbReference type="InterPro" id="IPR007553">
    <property type="entry name" value="2-thiour_desulf"/>
</dbReference>
<dbReference type="Proteomes" id="UP000231637">
    <property type="component" value="Chromosome"/>
</dbReference>
<dbReference type="OrthoDB" id="495783at2"/>
<protein>
    <submittedName>
        <fullName evidence="1">Uncharacterized conserved protein YbbK, DUF523 family</fullName>
    </submittedName>
</protein>
<evidence type="ECO:0000313" key="2">
    <source>
        <dbReference type="Proteomes" id="UP000231637"/>
    </source>
</evidence>
<keyword evidence="2" id="KW-1185">Reference proteome</keyword>
<organism evidence="1 2">
    <name type="scientific">Mariprofundus ferrinatatus</name>
    <dbReference type="NCBI Taxonomy" id="1921087"/>
    <lineage>
        <taxon>Bacteria</taxon>
        <taxon>Pseudomonadati</taxon>
        <taxon>Pseudomonadota</taxon>
        <taxon>Candidatius Mariprofundia</taxon>
        <taxon>Mariprofundales</taxon>
        <taxon>Mariprofundaceae</taxon>
        <taxon>Mariprofundus</taxon>
    </lineage>
</organism>
<sequence length="165" mass="17604">MQKILVSACLLGQKVRYDGGDCLQHGLLDAWQSDGRLVPFCPEVAGGLTVPRAPAEIVLGDADFVLRGCGMICTQHGDDVTDAFVDGAERALAECMRHGIRIAILKEGSPSCGATRVNDGSFSGRKIDGLGVTARLLVRHGVHVFSEQQLDAAEAHLRQRESSHG</sequence>
<accession>A0A2K8L0V2</accession>
<dbReference type="AlphaFoldDB" id="A0A2K8L0V2"/>
<dbReference type="EMBL" id="CP018800">
    <property type="protein sequence ID" value="ATX80907.1"/>
    <property type="molecule type" value="Genomic_DNA"/>
</dbReference>
<dbReference type="RefSeq" id="WP_100264444.1">
    <property type="nucleotide sequence ID" value="NZ_CP018800.1"/>
</dbReference>
<gene>
    <name evidence="1" type="ORF">Ga0123462_0028</name>
</gene>